<dbReference type="Proteomes" id="UP001652625">
    <property type="component" value="Chromosome 15"/>
</dbReference>
<feature type="domain" description="Lipocalin/cytosolic fatty-acid binding" evidence="3">
    <location>
        <begin position="29"/>
        <end position="180"/>
    </location>
</feature>
<sequence length="198" mass="22339">MNSLIVIIAVFLGHVYGTLRPSVITVDSLNLEKYVGRWYEMYNSPVQRLTFEKGLVCTTADYTMLSNSSLKVFYSGRMHTPTGPNVNITGTATVVNMSIPGALKVTYPDVTNISCSNKTCANYLVVKVGDEKFGDKKLYEYSIITSPHKTLVWILARDPKTFNSDLKTEITEFLKNNGYNHFWNKPKPVYHGEDCVYV</sequence>
<evidence type="ECO:0000256" key="2">
    <source>
        <dbReference type="PIRNR" id="PIRNR036893"/>
    </source>
</evidence>
<dbReference type="PANTHER" id="PTHR10612">
    <property type="entry name" value="APOLIPOPROTEIN D"/>
    <property type="match status" value="1"/>
</dbReference>
<dbReference type="InterPro" id="IPR012674">
    <property type="entry name" value="Calycin"/>
</dbReference>
<dbReference type="PANTHER" id="PTHR10612:SF34">
    <property type="entry name" value="APOLIPOPROTEIN D"/>
    <property type="match status" value="1"/>
</dbReference>
<evidence type="ECO:0000313" key="5">
    <source>
        <dbReference type="RefSeq" id="XP_065674969.1"/>
    </source>
</evidence>
<keyword evidence="4" id="KW-1185">Reference proteome</keyword>
<comment type="similarity">
    <text evidence="1 2">Belongs to the calycin superfamily. Lipocalin family.</text>
</comment>
<dbReference type="InterPro" id="IPR022271">
    <property type="entry name" value="Lipocalin_ApoD"/>
</dbReference>
<keyword evidence="2" id="KW-0732">Signal</keyword>
<organism evidence="4 5">
    <name type="scientific">Hydra vulgaris</name>
    <name type="common">Hydra</name>
    <name type="synonym">Hydra attenuata</name>
    <dbReference type="NCBI Taxonomy" id="6087"/>
    <lineage>
        <taxon>Eukaryota</taxon>
        <taxon>Metazoa</taxon>
        <taxon>Cnidaria</taxon>
        <taxon>Hydrozoa</taxon>
        <taxon>Hydroidolina</taxon>
        <taxon>Anthoathecata</taxon>
        <taxon>Aplanulata</taxon>
        <taxon>Hydridae</taxon>
        <taxon>Hydra</taxon>
    </lineage>
</organism>
<reference evidence="5" key="1">
    <citation type="submission" date="2025-08" db="UniProtKB">
        <authorList>
            <consortium name="RefSeq"/>
        </authorList>
    </citation>
    <scope>IDENTIFICATION</scope>
</reference>
<protein>
    <submittedName>
        <fullName evidence="5">Apolipoprotein D</fullName>
    </submittedName>
</protein>
<dbReference type="CDD" id="cd19438">
    <property type="entry name" value="lipocalin_Blc-like"/>
    <property type="match status" value="1"/>
</dbReference>
<evidence type="ECO:0000256" key="1">
    <source>
        <dbReference type="ARBA" id="ARBA00006889"/>
    </source>
</evidence>
<accession>A0ABM4DKA3</accession>
<feature type="signal peptide" evidence="2">
    <location>
        <begin position="1"/>
        <end position="17"/>
    </location>
</feature>
<evidence type="ECO:0000313" key="4">
    <source>
        <dbReference type="Proteomes" id="UP001652625"/>
    </source>
</evidence>
<dbReference type="Gene3D" id="2.40.128.20">
    <property type="match status" value="1"/>
</dbReference>
<gene>
    <name evidence="5" type="primary">LOC100214644</name>
</gene>
<dbReference type="Pfam" id="PF08212">
    <property type="entry name" value="Lipocalin_2"/>
    <property type="match status" value="1"/>
</dbReference>
<feature type="chain" id="PRO_5045015477" evidence="2">
    <location>
        <begin position="18"/>
        <end position="198"/>
    </location>
</feature>
<dbReference type="SUPFAM" id="SSF50814">
    <property type="entry name" value="Lipocalins"/>
    <property type="match status" value="1"/>
</dbReference>
<dbReference type="InterPro" id="IPR047202">
    <property type="entry name" value="Lipocalin_Blc-like_dom"/>
</dbReference>
<dbReference type="RefSeq" id="XP_065674969.1">
    <property type="nucleotide sequence ID" value="XM_065818897.1"/>
</dbReference>
<dbReference type="PIRSF" id="PIRSF036893">
    <property type="entry name" value="Lipocalin_ApoD"/>
    <property type="match status" value="1"/>
</dbReference>
<proteinExistence type="inferred from homology"/>
<dbReference type="InterPro" id="IPR000566">
    <property type="entry name" value="Lipocln_cytosolic_FA-bd_dom"/>
</dbReference>
<dbReference type="GeneID" id="100214644"/>
<name>A0ABM4DKA3_HYDVU</name>
<evidence type="ECO:0000259" key="3">
    <source>
        <dbReference type="Pfam" id="PF08212"/>
    </source>
</evidence>